<dbReference type="RefSeq" id="WP_146659960.1">
    <property type="nucleotide sequence ID" value="NZ_CP019791.1"/>
</dbReference>
<dbReference type="Proteomes" id="UP000189674">
    <property type="component" value="Chromosome"/>
</dbReference>
<proteinExistence type="predicted"/>
<dbReference type="KEGG" id="alus:STSP2_00768"/>
<reference evidence="3" key="1">
    <citation type="submission" date="2017-02" db="EMBL/GenBank/DDBJ databases">
        <title>Comparative genomics and description of representatives of a novel lineage of planctomycetes thriving in anoxic sediments.</title>
        <authorList>
            <person name="Spring S."/>
            <person name="Bunk B."/>
            <person name="Sproer C."/>
        </authorList>
    </citation>
    <scope>NUCLEOTIDE SEQUENCE [LARGE SCALE GENOMIC DNA]</scope>
    <source>
        <strain evidence="3">ST-NAGAB-D1</strain>
    </source>
</reference>
<evidence type="ECO:0000313" key="3">
    <source>
        <dbReference type="Proteomes" id="UP000189674"/>
    </source>
</evidence>
<keyword evidence="1" id="KW-0472">Membrane</keyword>
<dbReference type="STRING" id="1936003.STSP2_00768"/>
<dbReference type="OrthoDB" id="286998at2"/>
<protein>
    <submittedName>
        <fullName evidence="2">Uncharacterized protein</fullName>
    </submittedName>
</protein>
<keyword evidence="1" id="KW-1133">Transmembrane helix</keyword>
<dbReference type="EMBL" id="CP019791">
    <property type="protein sequence ID" value="AQT67620.1"/>
    <property type="molecule type" value="Genomic_DNA"/>
</dbReference>
<accession>A0A1U9NJ59</accession>
<feature type="transmembrane region" description="Helical" evidence="1">
    <location>
        <begin position="59"/>
        <end position="78"/>
    </location>
</feature>
<feature type="transmembrane region" description="Helical" evidence="1">
    <location>
        <begin position="15"/>
        <end position="31"/>
    </location>
</feature>
<sequence>MAIQAPYSSYRKKNLVIWAVVLLAAAAWFAYDGYINEDFIQEHTSEEGVADSDLKLNRMAPFVLVPGAALLGIGYWLFGKKKVTADEEGITAEGRSIKYDQIEAVNKTHFDNKGKFTVIYKDANGKQDELVLSRYKYDNISAVLDKIVEKIS</sequence>
<keyword evidence="3" id="KW-1185">Reference proteome</keyword>
<keyword evidence="1" id="KW-0812">Transmembrane</keyword>
<evidence type="ECO:0000313" key="2">
    <source>
        <dbReference type="EMBL" id="AQT67620.1"/>
    </source>
</evidence>
<evidence type="ECO:0000256" key="1">
    <source>
        <dbReference type="SAM" id="Phobius"/>
    </source>
</evidence>
<gene>
    <name evidence="2" type="ORF">STSP2_00768</name>
</gene>
<name>A0A1U9NJ59_9BACT</name>
<dbReference type="AlphaFoldDB" id="A0A1U9NJ59"/>
<organism evidence="2 3">
    <name type="scientific">Anaerohalosphaera lusitana</name>
    <dbReference type="NCBI Taxonomy" id="1936003"/>
    <lineage>
        <taxon>Bacteria</taxon>
        <taxon>Pseudomonadati</taxon>
        <taxon>Planctomycetota</taxon>
        <taxon>Phycisphaerae</taxon>
        <taxon>Sedimentisphaerales</taxon>
        <taxon>Anaerohalosphaeraceae</taxon>
        <taxon>Anaerohalosphaera</taxon>
    </lineage>
</organism>